<evidence type="ECO:0000313" key="2">
    <source>
        <dbReference type="EMBL" id="EMA56849.1"/>
    </source>
</evidence>
<accession>M0NIC0</accession>
<evidence type="ECO:0000313" key="3">
    <source>
        <dbReference type="Proteomes" id="UP000011680"/>
    </source>
</evidence>
<reference evidence="2 3" key="1">
    <citation type="journal article" date="2014" name="PLoS Genet.">
        <title>Phylogenetically driven sequencing of extremely halophilic archaea reveals strategies for static and dynamic osmo-response.</title>
        <authorList>
            <person name="Becker E.A."/>
            <person name="Seitzer P.M."/>
            <person name="Tritt A."/>
            <person name="Larsen D."/>
            <person name="Krusor M."/>
            <person name="Yao A.I."/>
            <person name="Wu D."/>
            <person name="Madern D."/>
            <person name="Eisen J.A."/>
            <person name="Darling A.E."/>
            <person name="Facciotti M.T."/>
        </authorList>
    </citation>
    <scope>NUCLEOTIDE SEQUENCE [LARGE SCALE GENOMIC DNA]</scope>
    <source>
        <strain evidence="2 3">JCM 13552</strain>
    </source>
</reference>
<dbReference type="Proteomes" id="UP000011680">
    <property type="component" value="Unassembled WGS sequence"/>
</dbReference>
<evidence type="ECO:0000256" key="1">
    <source>
        <dbReference type="SAM" id="Phobius"/>
    </source>
</evidence>
<comment type="caution">
    <text evidence="2">The sequence shown here is derived from an EMBL/GenBank/DDBJ whole genome shotgun (WGS) entry which is preliminary data.</text>
</comment>
<keyword evidence="1" id="KW-0472">Membrane</keyword>
<proteinExistence type="predicted"/>
<keyword evidence="1" id="KW-1133">Transmembrane helix</keyword>
<dbReference type="EMBL" id="AOMF01000014">
    <property type="protein sequence ID" value="EMA56849.1"/>
    <property type="molecule type" value="Genomic_DNA"/>
</dbReference>
<dbReference type="AlphaFoldDB" id="M0NIC0"/>
<gene>
    <name evidence="2" type="ORF">C451_00165</name>
</gene>
<feature type="transmembrane region" description="Helical" evidence="1">
    <location>
        <begin position="37"/>
        <end position="60"/>
    </location>
</feature>
<keyword evidence="3" id="KW-1185">Reference proteome</keyword>
<sequence length="69" mass="7616">MSFTNTIDRTSTEDWAVVSLIVEAGISLYEGDARLAALQLGTAALSYYSSLLGALARVLIEVYKRFRTR</sequence>
<keyword evidence="1" id="KW-0812">Transmembrane</keyword>
<name>M0NIC0_9EURY</name>
<dbReference type="STRING" id="1227457.C451_00165"/>
<organism evidence="2 3">
    <name type="scientific">Halococcus thailandensis JCM 13552</name>
    <dbReference type="NCBI Taxonomy" id="1227457"/>
    <lineage>
        <taxon>Archaea</taxon>
        <taxon>Methanobacteriati</taxon>
        <taxon>Methanobacteriota</taxon>
        <taxon>Stenosarchaea group</taxon>
        <taxon>Halobacteria</taxon>
        <taxon>Halobacteriales</taxon>
        <taxon>Halococcaceae</taxon>
        <taxon>Halococcus</taxon>
    </lineage>
</organism>
<protein>
    <submittedName>
        <fullName evidence="2">Uncharacterized protein</fullName>
    </submittedName>
</protein>